<dbReference type="InterPro" id="IPR011234">
    <property type="entry name" value="Fumarylacetoacetase-like_C"/>
</dbReference>
<evidence type="ECO:0000259" key="16">
    <source>
        <dbReference type="Pfam" id="PF09298"/>
    </source>
</evidence>
<comment type="cofactor">
    <cofactor evidence="2 13">
        <name>Mg(2+)</name>
        <dbReference type="ChEBI" id="CHEBI:18420"/>
    </cofactor>
</comment>
<dbReference type="OrthoDB" id="3766879at2"/>
<sequence>MNVLDSTHDPERRAWVPSAQAPDSDFPIQNLPLGVFSRGGDTPRGGVAIGDQVLDLRAALEAGLIRGEAAEAAAGPTLNRLMAMGRPASRDLRQQVSDLLAEGSDARARADDILIPISGVQMHLPSAIANFSDFMVSRDHSWRLGATKDAIAPLPPAFDSIPIAYHSRASSVRVSGEPVVRPNGQWKRGDGVHFGPTEALDYELELAIWLAGENPLGTPVPMSQAPGRLFGYGLLNDWSARDVQRWEMPPLGPFLSKSLSTSVSPWIVTAEAMIPFAIPARRAEGAPPPLPYLDSAENRARGGLSIALEVWLLTPRMKAEGGGPARLTATDFATMAWTPAQMVTHHATNGCNLLPGDLLGSGTCSGPTDESRACMAEIILTGPIMLPNGETRRFLEDGDEVIFRGRAHAPGAVSIGFGECRASILPAPPWPAA</sequence>
<evidence type="ECO:0000256" key="11">
    <source>
        <dbReference type="PIRSR" id="PIRSR605959-1"/>
    </source>
</evidence>
<dbReference type="SUPFAM" id="SSF63433">
    <property type="entry name" value="Fumarylacetoacetate hydrolase, FAH, N-terminal domain"/>
    <property type="match status" value="1"/>
</dbReference>
<keyword evidence="10" id="KW-0585">Phenylalanine catabolism</keyword>
<evidence type="ECO:0000256" key="8">
    <source>
        <dbReference type="ARBA" id="ARBA00022842"/>
    </source>
</evidence>
<dbReference type="Gene3D" id="2.30.30.230">
    <property type="entry name" value="Fumarylacetoacetase, N-terminal domain"/>
    <property type="match status" value="1"/>
</dbReference>
<feature type="active site" description="Proton acceptor" evidence="11">
    <location>
        <position position="140"/>
    </location>
</feature>
<feature type="binding site" evidence="12">
    <location>
        <position position="363"/>
    </location>
    <ligand>
        <name>substrate</name>
    </ligand>
</feature>
<dbReference type="PANTHER" id="PTHR43069:SF2">
    <property type="entry name" value="FUMARYLACETOACETASE"/>
    <property type="match status" value="1"/>
</dbReference>
<protein>
    <recommendedName>
        <fullName evidence="4">fumarylacetoacetase</fullName>
        <ecNumber evidence="4">3.7.1.2</ecNumber>
    </recommendedName>
</protein>
<evidence type="ECO:0000259" key="15">
    <source>
        <dbReference type="Pfam" id="PF01557"/>
    </source>
</evidence>
<dbReference type="RefSeq" id="WP_073136533.1">
    <property type="nucleotide sequence ID" value="NZ_FQZF01000019.1"/>
</dbReference>
<evidence type="ECO:0000256" key="5">
    <source>
        <dbReference type="ARBA" id="ARBA00022723"/>
    </source>
</evidence>
<dbReference type="PANTHER" id="PTHR43069">
    <property type="entry name" value="FUMARYLACETOACETASE"/>
    <property type="match status" value="1"/>
</dbReference>
<evidence type="ECO:0000256" key="13">
    <source>
        <dbReference type="PIRSR" id="PIRSR605959-3"/>
    </source>
</evidence>
<dbReference type="GO" id="GO:0046872">
    <property type="term" value="F:metal ion binding"/>
    <property type="evidence" value="ECO:0007669"/>
    <property type="project" value="UniProtKB-KW"/>
</dbReference>
<feature type="region of interest" description="Disordered" evidence="14">
    <location>
        <begin position="1"/>
        <end position="23"/>
    </location>
</feature>
<dbReference type="InterPro" id="IPR005959">
    <property type="entry name" value="Fumarylacetoacetase"/>
</dbReference>
<feature type="binding site" evidence="13">
    <location>
        <position position="257"/>
    </location>
    <ligand>
        <name>Mg(2+)</name>
        <dbReference type="ChEBI" id="CHEBI:18420"/>
    </ligand>
</feature>
<feature type="binding site" evidence="13">
    <location>
        <position position="133"/>
    </location>
    <ligand>
        <name>Ca(2+)</name>
        <dbReference type="ChEBI" id="CHEBI:29108"/>
    </ligand>
</feature>
<dbReference type="GO" id="GO:0006572">
    <property type="term" value="P:L-tyrosine catabolic process"/>
    <property type="evidence" value="ECO:0007669"/>
    <property type="project" value="UniProtKB-KW"/>
</dbReference>
<evidence type="ECO:0000313" key="17">
    <source>
        <dbReference type="EMBL" id="SHJ73402.1"/>
    </source>
</evidence>
<evidence type="ECO:0000256" key="1">
    <source>
        <dbReference type="ARBA" id="ARBA00001913"/>
    </source>
</evidence>
<dbReference type="NCBIfam" id="TIGR01266">
    <property type="entry name" value="fum_ac_acetase"/>
    <property type="match status" value="1"/>
</dbReference>
<feature type="binding site" evidence="13">
    <location>
        <position position="237"/>
    </location>
    <ligand>
        <name>Mg(2+)</name>
        <dbReference type="ChEBI" id="CHEBI:18420"/>
    </ligand>
</feature>
<keyword evidence="7 13" id="KW-0106">Calcium</keyword>
<comment type="cofactor">
    <cofactor evidence="1 13">
        <name>Ca(2+)</name>
        <dbReference type="ChEBI" id="CHEBI:29108"/>
    </cofactor>
</comment>
<keyword evidence="8 13" id="KW-0460">Magnesium</keyword>
<feature type="compositionally biased region" description="Basic and acidic residues" evidence="14">
    <location>
        <begin position="1"/>
        <end position="14"/>
    </location>
</feature>
<evidence type="ECO:0000256" key="12">
    <source>
        <dbReference type="PIRSR" id="PIRSR605959-2"/>
    </source>
</evidence>
<dbReference type="AlphaFoldDB" id="A0A1M6LQR1"/>
<dbReference type="InterPro" id="IPR036663">
    <property type="entry name" value="Fumarylacetoacetase_C_sf"/>
</dbReference>
<evidence type="ECO:0000256" key="4">
    <source>
        <dbReference type="ARBA" id="ARBA00012094"/>
    </source>
</evidence>
<dbReference type="EMBL" id="FQZF01000019">
    <property type="protein sequence ID" value="SHJ73402.1"/>
    <property type="molecule type" value="Genomic_DNA"/>
</dbReference>
<evidence type="ECO:0000256" key="14">
    <source>
        <dbReference type="SAM" id="MobiDB-lite"/>
    </source>
</evidence>
<dbReference type="EC" id="3.7.1.2" evidence="4"/>
<dbReference type="UniPathway" id="UPA00139">
    <property type="reaction ID" value="UER00341"/>
</dbReference>
<dbReference type="InterPro" id="IPR015377">
    <property type="entry name" value="Fumarylacetoacetase_N"/>
</dbReference>
<feature type="domain" description="Fumarylacetoacetase N-terminal" evidence="16">
    <location>
        <begin position="29"/>
        <end position="125"/>
    </location>
</feature>
<dbReference type="STRING" id="198092.SAMN02745194_03227"/>
<evidence type="ECO:0000256" key="10">
    <source>
        <dbReference type="ARBA" id="ARBA00023232"/>
    </source>
</evidence>
<gene>
    <name evidence="17" type="ORF">SAMN02745194_03227</name>
</gene>
<dbReference type="GO" id="GO:0006559">
    <property type="term" value="P:L-phenylalanine catabolic process"/>
    <property type="evidence" value="ECO:0007669"/>
    <property type="project" value="UniProtKB-UniPathway"/>
</dbReference>
<dbReference type="Gene3D" id="3.90.850.10">
    <property type="entry name" value="Fumarylacetoacetase-like, C-terminal domain"/>
    <property type="match status" value="1"/>
</dbReference>
<dbReference type="Pfam" id="PF01557">
    <property type="entry name" value="FAA_hydrolase"/>
    <property type="match status" value="1"/>
</dbReference>
<feature type="domain" description="Fumarylacetoacetase-like C-terminal" evidence="15">
    <location>
        <begin position="159"/>
        <end position="422"/>
    </location>
</feature>
<keyword evidence="18" id="KW-1185">Reference proteome</keyword>
<accession>A0A1M6LQR1</accession>
<evidence type="ECO:0000256" key="3">
    <source>
        <dbReference type="ARBA" id="ARBA00004782"/>
    </source>
</evidence>
<evidence type="ECO:0000313" key="18">
    <source>
        <dbReference type="Proteomes" id="UP000184387"/>
    </source>
</evidence>
<feature type="binding site" evidence="13">
    <location>
        <position position="237"/>
    </location>
    <ligand>
        <name>Ca(2+)</name>
        <dbReference type="ChEBI" id="CHEBI:29108"/>
    </ligand>
</feature>
<feature type="binding site" evidence="12">
    <location>
        <position position="244"/>
    </location>
    <ligand>
        <name>substrate</name>
    </ligand>
</feature>
<keyword evidence="6 17" id="KW-0378">Hydrolase</keyword>
<evidence type="ECO:0000256" key="7">
    <source>
        <dbReference type="ARBA" id="ARBA00022837"/>
    </source>
</evidence>
<dbReference type="InterPro" id="IPR036462">
    <property type="entry name" value="Fumarylacetoacetase_N_sf"/>
</dbReference>
<organism evidence="17 18">
    <name type="scientific">Muricoccus roseus</name>
    <dbReference type="NCBI Taxonomy" id="198092"/>
    <lineage>
        <taxon>Bacteria</taxon>
        <taxon>Pseudomonadati</taxon>
        <taxon>Pseudomonadota</taxon>
        <taxon>Alphaproteobacteria</taxon>
        <taxon>Acetobacterales</taxon>
        <taxon>Roseomonadaceae</taxon>
        <taxon>Muricoccus</taxon>
    </lineage>
</organism>
<dbReference type="GO" id="GO:0004334">
    <property type="term" value="F:fumarylacetoacetase activity"/>
    <property type="evidence" value="ECO:0007669"/>
    <property type="project" value="UniProtKB-EC"/>
</dbReference>
<dbReference type="SUPFAM" id="SSF56529">
    <property type="entry name" value="FAH"/>
    <property type="match status" value="1"/>
</dbReference>
<reference evidence="17 18" key="1">
    <citation type="submission" date="2016-11" db="EMBL/GenBank/DDBJ databases">
        <authorList>
            <person name="Jaros S."/>
            <person name="Januszkiewicz K."/>
            <person name="Wedrychowicz H."/>
        </authorList>
    </citation>
    <scope>NUCLEOTIDE SEQUENCE [LARGE SCALE GENOMIC DNA]</scope>
    <source>
        <strain evidence="17 18">DSM 14916</strain>
    </source>
</reference>
<dbReference type="GO" id="GO:1902000">
    <property type="term" value="P:homogentisate catabolic process"/>
    <property type="evidence" value="ECO:0007669"/>
    <property type="project" value="TreeGrafter"/>
</dbReference>
<feature type="binding site" evidence="13">
    <location>
        <position position="203"/>
    </location>
    <ligand>
        <name>Ca(2+)</name>
        <dbReference type="ChEBI" id="CHEBI:29108"/>
    </ligand>
</feature>
<feature type="binding site" evidence="13">
    <location>
        <position position="261"/>
    </location>
    <ligand>
        <name>Mg(2+)</name>
        <dbReference type="ChEBI" id="CHEBI:18420"/>
    </ligand>
</feature>
<keyword evidence="5 13" id="KW-0479">Metal-binding</keyword>
<comment type="pathway">
    <text evidence="3">Amino-acid degradation; L-phenylalanine degradation; acetoacetate and fumarate from L-phenylalanine: step 6/6.</text>
</comment>
<proteinExistence type="predicted"/>
<name>A0A1M6LQR1_9PROT</name>
<evidence type="ECO:0000256" key="6">
    <source>
        <dbReference type="ARBA" id="ARBA00022801"/>
    </source>
</evidence>
<feature type="binding site" evidence="13">
    <location>
        <position position="205"/>
    </location>
    <ligand>
        <name>Ca(2+)</name>
        <dbReference type="ChEBI" id="CHEBI:29108"/>
    </ligand>
</feature>
<evidence type="ECO:0000256" key="9">
    <source>
        <dbReference type="ARBA" id="ARBA00022878"/>
    </source>
</evidence>
<keyword evidence="9" id="KW-0828">Tyrosine catabolism</keyword>
<dbReference type="Proteomes" id="UP000184387">
    <property type="component" value="Unassembled WGS sequence"/>
</dbReference>
<dbReference type="Pfam" id="PF09298">
    <property type="entry name" value="FAA_hydrolase_N"/>
    <property type="match status" value="1"/>
</dbReference>
<evidence type="ECO:0000256" key="2">
    <source>
        <dbReference type="ARBA" id="ARBA00001946"/>
    </source>
</evidence>